<keyword evidence="4" id="KW-1185">Reference proteome</keyword>
<reference evidence="3" key="1">
    <citation type="journal article" date="2017" name="Gigascience">
        <title>The genome draft of coconut (Cocos nucifera).</title>
        <authorList>
            <person name="Xiao Y."/>
            <person name="Xu P."/>
            <person name="Fan H."/>
            <person name="Baudouin L."/>
            <person name="Xia W."/>
            <person name="Bocs S."/>
            <person name="Xu J."/>
            <person name="Li Q."/>
            <person name="Guo A."/>
            <person name="Zhou L."/>
            <person name="Li J."/>
            <person name="Wu Y."/>
            <person name="Ma Z."/>
            <person name="Armero A."/>
            <person name="Issali A.E."/>
            <person name="Liu N."/>
            <person name="Peng M."/>
            <person name="Yang Y."/>
        </authorList>
    </citation>
    <scope>NUCLEOTIDE SEQUENCE</scope>
    <source>
        <tissue evidence="3">Spear leaf of Hainan Tall coconut</tissue>
    </source>
</reference>
<dbReference type="Proteomes" id="UP000797356">
    <property type="component" value="Chromosome 3"/>
</dbReference>
<accession>A0A8K0I304</accession>
<evidence type="ECO:0000256" key="1">
    <source>
        <dbReference type="ARBA" id="ARBA00022679"/>
    </source>
</evidence>
<evidence type="ECO:0000313" key="3">
    <source>
        <dbReference type="EMBL" id="KAG1334509.1"/>
    </source>
</evidence>
<evidence type="ECO:0000313" key="4">
    <source>
        <dbReference type="Proteomes" id="UP000797356"/>
    </source>
</evidence>
<name>A0A8K0I304_COCNU</name>
<dbReference type="OrthoDB" id="683650at2759"/>
<keyword evidence="1" id="KW-0808">Transferase</keyword>
<sequence>MPCVRILSVSRVPLPPCPYPPPGDTVRLSFFDTFWVVFPPIQRLFLYPDAALPFASIVDSLKSSLSRTLPLFHPFGGNLTYLPASGDAVIDCSASDARGVAFLEAESDIDIRRLAEDETHDLEPFLLLVPDLGGVRELPAPVLAVQVTEFAGGGVAVGLAAHHAVTDGKGIWRFVESWAAACRGRGDPPGPTPLHDRAVIRHRTGDEIARLVLRRMAPALPKVLRVIISPPPFLLVTAGRDLLPLSLNIFDFITIMFCITDVDNNMLAWHEKIASPAVPFIEGRLHLRRRTFTLPAAYIQSLKQRAVPQSTDISHCTITTPSSFVAISAHAWLCFARAKALAGDEATTLSLAADCRARLDPPLDEAYAGNCIRGCFAQAAASELLAPGGLSLACERIRLAVRAGVGEPLRECEGWVDEFEGMPRASSVIVVGSPRFRVYETDFGWGRPARVELVSMNRDGQVVLVAGREEGEVQATVALSAAQQMELFSEFFAGGLDG</sequence>
<reference evidence="3" key="2">
    <citation type="submission" date="2019-07" db="EMBL/GenBank/DDBJ databases">
        <authorList>
            <person name="Yang Y."/>
            <person name="Bocs S."/>
            <person name="Baudouin L."/>
        </authorList>
    </citation>
    <scope>NUCLEOTIDE SEQUENCE</scope>
    <source>
        <tissue evidence="3">Spear leaf of Hainan Tall coconut</tissue>
    </source>
</reference>
<protein>
    <submittedName>
        <fullName evidence="3">Malonyl-coenzyme A:anthocyanin 3-O-glucoside-6''-O-malonyltransferase-like</fullName>
    </submittedName>
</protein>
<dbReference type="AlphaFoldDB" id="A0A8K0I304"/>
<comment type="caution">
    <text evidence="3">The sequence shown here is derived from an EMBL/GenBank/DDBJ whole genome shotgun (WGS) entry which is preliminary data.</text>
</comment>
<dbReference type="InterPro" id="IPR051504">
    <property type="entry name" value="Plant_metabolite_acyltrans"/>
</dbReference>
<organism evidence="3 4">
    <name type="scientific">Cocos nucifera</name>
    <name type="common">Coconut palm</name>
    <dbReference type="NCBI Taxonomy" id="13894"/>
    <lineage>
        <taxon>Eukaryota</taxon>
        <taxon>Viridiplantae</taxon>
        <taxon>Streptophyta</taxon>
        <taxon>Embryophyta</taxon>
        <taxon>Tracheophyta</taxon>
        <taxon>Spermatophyta</taxon>
        <taxon>Magnoliopsida</taxon>
        <taxon>Liliopsida</taxon>
        <taxon>Arecaceae</taxon>
        <taxon>Arecoideae</taxon>
        <taxon>Cocoseae</taxon>
        <taxon>Attaleinae</taxon>
        <taxon>Cocos</taxon>
    </lineage>
</organism>
<dbReference type="GO" id="GO:0016747">
    <property type="term" value="F:acyltransferase activity, transferring groups other than amino-acyl groups"/>
    <property type="evidence" value="ECO:0007669"/>
    <property type="project" value="UniProtKB-ARBA"/>
</dbReference>
<evidence type="ECO:0000256" key="2">
    <source>
        <dbReference type="ARBA" id="ARBA00023315"/>
    </source>
</evidence>
<gene>
    <name evidence="3" type="ORF">COCNU_03G006280</name>
</gene>
<dbReference type="InterPro" id="IPR023213">
    <property type="entry name" value="CAT-like_dom_sf"/>
</dbReference>
<proteinExistence type="predicted"/>
<dbReference type="PANTHER" id="PTHR31625">
    <property type="match status" value="1"/>
</dbReference>
<dbReference type="Gene3D" id="3.30.559.10">
    <property type="entry name" value="Chloramphenicol acetyltransferase-like domain"/>
    <property type="match status" value="2"/>
</dbReference>
<keyword evidence="2" id="KW-0012">Acyltransferase</keyword>
<dbReference type="Pfam" id="PF02458">
    <property type="entry name" value="Transferase"/>
    <property type="match status" value="2"/>
</dbReference>
<dbReference type="EMBL" id="CM017874">
    <property type="protein sequence ID" value="KAG1334509.1"/>
    <property type="molecule type" value="Genomic_DNA"/>
</dbReference>